<evidence type="ECO:0000313" key="1">
    <source>
        <dbReference type="EMBL" id="ADG86357.1"/>
    </source>
</evidence>
<dbReference type="EMBL" id="GQ294473">
    <property type="protein sequence ID" value="ADG86357.1"/>
    <property type="molecule type" value="Viral_cRNA"/>
</dbReference>
<name>D8V080_9RHAB</name>
<dbReference type="OrthoDB" id="16543at10239"/>
<reference evidence="1 2" key="1">
    <citation type="journal article" date="2011" name="J. Gen. Virol.">
        <title>Tibrogargan and Coastal Plains rhabdoviruses: genomic characterization, evolution of novel genes and seroprevalence in Australian livestock.</title>
        <authorList>
            <person name="Gubala A."/>
            <person name="Davis S."/>
            <person name="Weir R."/>
            <person name="Melville L."/>
            <person name="Cowled C."/>
            <person name="Boyle D."/>
        </authorList>
    </citation>
    <scope>NUCLEOTIDE SEQUENCE [LARGE SCALE GENOMIC DNA]</scope>
    <source>
        <strain evidence="1">DPP53</strain>
    </source>
</reference>
<protein>
    <submittedName>
        <fullName evidence="1">Phosphoprotein P</fullName>
    </submittedName>
</protein>
<gene>
    <name evidence="1" type="primary">P</name>
</gene>
<evidence type="ECO:0000313" key="2">
    <source>
        <dbReference type="Proteomes" id="UP000146944"/>
    </source>
</evidence>
<dbReference type="GeneID" id="21011854"/>
<accession>D8V080</accession>
<organism evidence="1 2">
    <name type="scientific">Coastal Plains virus</name>
    <dbReference type="NCBI Taxonomy" id="764599"/>
    <lineage>
        <taxon>Viruses</taxon>
        <taxon>Riboviria</taxon>
        <taxon>Orthornavirae</taxon>
        <taxon>Negarnaviricota</taxon>
        <taxon>Haploviricotina</taxon>
        <taxon>Monjiviricetes</taxon>
        <taxon>Mononegavirales</taxon>
        <taxon>Rhabdoviridae</taxon>
        <taxon>Alpharhabdovirinae</taxon>
        <taxon>Tibrovirus</taxon>
        <taxon>Tibrovirus coastal</taxon>
    </lineage>
</organism>
<dbReference type="KEGG" id="vg:21011854"/>
<dbReference type="Proteomes" id="UP000146944">
    <property type="component" value="Segment"/>
</dbReference>
<sequence length="274" mass="31607">MEPLSKAGIKIPYKSEELMANTSDVVDPEVDNHDHSKPQSTIGDIIDRQALNFRQRVSFSSSYDDDDWGDAILDLTAKDKDDKTTKKTELTNPTKLKLDKSCTPNDAACCEVKDDKAKEDWKPYPLLEVDGNDPRFMPKLQFMLRFFNIYEDCDYTVEDYNSTYYIYPTKKWLNQSRDGTSEVDLQTQDLYIPEMSDHYQNNEHPLIKLLITGFSVNKRSNIGKYRFDINNPSLNIEKIAEIPLNEIPSSINDQITLIFKVSGVLKPMKLKAKW</sequence>
<proteinExistence type="predicted"/>
<keyword evidence="2" id="KW-1185">Reference proteome</keyword>
<dbReference type="RefSeq" id="YP_009094405.1">
    <property type="nucleotide sequence ID" value="NC_025397.1"/>
</dbReference>